<dbReference type="OrthoDB" id="2308815at2759"/>
<dbReference type="EMBL" id="KV426186">
    <property type="protein sequence ID" value="KZV85514.1"/>
    <property type="molecule type" value="Genomic_DNA"/>
</dbReference>
<protein>
    <submittedName>
        <fullName evidence="2">CoA-transferase family III</fullName>
    </submittedName>
</protein>
<dbReference type="Proteomes" id="UP000077266">
    <property type="component" value="Unassembled WGS sequence"/>
</dbReference>
<reference evidence="2 3" key="1">
    <citation type="journal article" date="2016" name="Mol. Biol. Evol.">
        <title>Comparative Genomics of Early-Diverging Mushroom-Forming Fungi Provides Insights into the Origins of Lignocellulose Decay Capabilities.</title>
        <authorList>
            <person name="Nagy L.G."/>
            <person name="Riley R."/>
            <person name="Tritt A."/>
            <person name="Adam C."/>
            <person name="Daum C."/>
            <person name="Floudas D."/>
            <person name="Sun H."/>
            <person name="Yadav J.S."/>
            <person name="Pangilinan J."/>
            <person name="Larsson K.H."/>
            <person name="Matsuura K."/>
            <person name="Barry K."/>
            <person name="Labutti K."/>
            <person name="Kuo R."/>
            <person name="Ohm R.A."/>
            <person name="Bhattacharya S.S."/>
            <person name="Shirouzu T."/>
            <person name="Yoshinaga Y."/>
            <person name="Martin F.M."/>
            <person name="Grigoriev I.V."/>
            <person name="Hibbett D.S."/>
        </authorList>
    </citation>
    <scope>NUCLEOTIDE SEQUENCE [LARGE SCALE GENOMIC DNA]</scope>
    <source>
        <strain evidence="2 3">HHB12029</strain>
    </source>
</reference>
<sequence>MKSAHQAIKELWTTLGLPEKILERLRLTGNTETAVQSSFRLGAAAQASIASSALGAAYFNELNTGKTQTVSVDARHAVLECASERLYELDGKPPPPLWDPLAGAYRTRDGWVRIHTNFPHHRDGILKILGCEASREEVSAALRSWTALEFETVASQQGMCVAALRSFDEWDATPQARANEGVPPVEVVRIGDAPSRPRDSSSHAPFDGIRVLELTRVLAGPTCGRTLAGHGADVLWVTSPNLPDLPGLDVDTSRGKRTTQLDLTHEDDLHRLRTLASDADVFLQSYRADALADKGLSPTDLAALKPGIVYAHLNAHGWNGPWRTRRGFDSLVQTASGFNLAEAQAFGSEDQGPDALEPQPRPLPFQALDHVAGYMLALGISSALCRRITEGGSWEVRVSLAGVASWIRGLGRVSGEVMAVARPLHLPGSAEVEALLEPWRADADGRVIRAIRHAARLSCSDSTTDVLGDEGSNIESRQLIAPLVLNRHRPVWR</sequence>
<evidence type="ECO:0000256" key="1">
    <source>
        <dbReference type="ARBA" id="ARBA00008383"/>
    </source>
</evidence>
<dbReference type="PANTHER" id="PTHR48228">
    <property type="entry name" value="SUCCINYL-COA--D-CITRAMALATE COA-TRANSFERASE"/>
    <property type="match status" value="1"/>
</dbReference>
<keyword evidence="2" id="KW-0808">Transferase</keyword>
<dbReference type="Pfam" id="PF02515">
    <property type="entry name" value="CoA_transf_3"/>
    <property type="match status" value="2"/>
</dbReference>
<dbReference type="InParanoid" id="A0A165DWE2"/>
<name>A0A165DWE2_EXIGL</name>
<dbReference type="InterPro" id="IPR050509">
    <property type="entry name" value="CoA-transferase_III"/>
</dbReference>
<evidence type="ECO:0000313" key="3">
    <source>
        <dbReference type="Proteomes" id="UP000077266"/>
    </source>
</evidence>
<keyword evidence="3" id="KW-1185">Reference proteome</keyword>
<organism evidence="2 3">
    <name type="scientific">Exidia glandulosa HHB12029</name>
    <dbReference type="NCBI Taxonomy" id="1314781"/>
    <lineage>
        <taxon>Eukaryota</taxon>
        <taxon>Fungi</taxon>
        <taxon>Dikarya</taxon>
        <taxon>Basidiomycota</taxon>
        <taxon>Agaricomycotina</taxon>
        <taxon>Agaricomycetes</taxon>
        <taxon>Auriculariales</taxon>
        <taxon>Exidiaceae</taxon>
        <taxon>Exidia</taxon>
    </lineage>
</organism>
<proteinExistence type="inferred from homology"/>
<dbReference type="Gene3D" id="3.40.50.10540">
    <property type="entry name" value="Crotonobetainyl-coa:carnitine coa-transferase, domain 1"/>
    <property type="match status" value="2"/>
</dbReference>
<evidence type="ECO:0000313" key="2">
    <source>
        <dbReference type="EMBL" id="KZV85514.1"/>
    </source>
</evidence>
<accession>A0A165DWE2</accession>
<dbReference type="Gene3D" id="3.30.1540.10">
    <property type="entry name" value="formyl-coa transferase, domain 3"/>
    <property type="match status" value="1"/>
</dbReference>
<dbReference type="AlphaFoldDB" id="A0A165DWE2"/>
<gene>
    <name evidence="2" type="ORF">EXIGLDRAFT_623002</name>
</gene>
<dbReference type="PANTHER" id="PTHR48228:SF4">
    <property type="entry name" value="BLR3030 PROTEIN"/>
    <property type="match status" value="1"/>
</dbReference>
<dbReference type="InterPro" id="IPR044855">
    <property type="entry name" value="CoA-Trfase_III_dom3_sf"/>
</dbReference>
<dbReference type="InterPro" id="IPR003673">
    <property type="entry name" value="CoA-Trfase_fam_III"/>
</dbReference>
<dbReference type="GO" id="GO:0016740">
    <property type="term" value="F:transferase activity"/>
    <property type="evidence" value="ECO:0007669"/>
    <property type="project" value="UniProtKB-KW"/>
</dbReference>
<dbReference type="SUPFAM" id="SSF89796">
    <property type="entry name" value="CoA-transferase family III (CaiB/BaiF)"/>
    <property type="match status" value="2"/>
</dbReference>
<dbReference type="InterPro" id="IPR023606">
    <property type="entry name" value="CoA-Trfase_III_dom_1_sf"/>
</dbReference>
<dbReference type="STRING" id="1314781.A0A165DWE2"/>
<comment type="similarity">
    <text evidence="1">Belongs to the CoA-transferase III family.</text>
</comment>